<organism evidence="1 2">
    <name type="scientific">Gigaspora margarita</name>
    <dbReference type="NCBI Taxonomy" id="4874"/>
    <lineage>
        <taxon>Eukaryota</taxon>
        <taxon>Fungi</taxon>
        <taxon>Fungi incertae sedis</taxon>
        <taxon>Mucoromycota</taxon>
        <taxon>Glomeromycotina</taxon>
        <taxon>Glomeromycetes</taxon>
        <taxon>Diversisporales</taxon>
        <taxon>Gigasporaceae</taxon>
        <taxon>Gigaspora</taxon>
    </lineage>
</organism>
<dbReference type="Proteomes" id="UP000789901">
    <property type="component" value="Unassembled WGS sequence"/>
</dbReference>
<protein>
    <submittedName>
        <fullName evidence="1">31555_t:CDS:1</fullName>
    </submittedName>
</protein>
<keyword evidence="2" id="KW-1185">Reference proteome</keyword>
<name>A0ABN7W8U5_GIGMA</name>
<sequence length="79" mass="8771">WNGVPFCILQLDIHREITHSCCSLADTLRERECNTGAGGSIGSTGISTILIILCVAPNYKLFQEYNIDIELKAANQNRF</sequence>
<feature type="non-terminal residue" evidence="1">
    <location>
        <position position="1"/>
    </location>
</feature>
<dbReference type="EMBL" id="CAJVQB010035229">
    <property type="protein sequence ID" value="CAG8822271.1"/>
    <property type="molecule type" value="Genomic_DNA"/>
</dbReference>
<evidence type="ECO:0000313" key="1">
    <source>
        <dbReference type="EMBL" id="CAG8822271.1"/>
    </source>
</evidence>
<comment type="caution">
    <text evidence="1">The sequence shown here is derived from an EMBL/GenBank/DDBJ whole genome shotgun (WGS) entry which is preliminary data.</text>
</comment>
<proteinExistence type="predicted"/>
<gene>
    <name evidence="1" type="ORF">GMARGA_LOCUS28049</name>
</gene>
<accession>A0ABN7W8U5</accession>
<evidence type="ECO:0000313" key="2">
    <source>
        <dbReference type="Proteomes" id="UP000789901"/>
    </source>
</evidence>
<reference evidence="1 2" key="1">
    <citation type="submission" date="2021-06" db="EMBL/GenBank/DDBJ databases">
        <authorList>
            <person name="Kallberg Y."/>
            <person name="Tangrot J."/>
            <person name="Rosling A."/>
        </authorList>
    </citation>
    <scope>NUCLEOTIDE SEQUENCE [LARGE SCALE GENOMIC DNA]</scope>
    <source>
        <strain evidence="1 2">120-4 pot B 10/14</strain>
    </source>
</reference>